<dbReference type="PRINTS" id="PR00385">
    <property type="entry name" value="P450"/>
</dbReference>
<dbReference type="PRINTS" id="PR00463">
    <property type="entry name" value="EP450I"/>
</dbReference>
<dbReference type="STRING" id="490622.A0A395N7Z8"/>
<comment type="caution">
    <text evidence="8">The sequence shown here is derived from an EMBL/GenBank/DDBJ whole genome shotgun (WGS) entry which is preliminary data.</text>
</comment>
<evidence type="ECO:0000256" key="6">
    <source>
        <dbReference type="PIRSR" id="PIRSR602401-1"/>
    </source>
</evidence>
<evidence type="ECO:0000256" key="1">
    <source>
        <dbReference type="ARBA" id="ARBA00001971"/>
    </source>
</evidence>
<evidence type="ECO:0000256" key="4">
    <source>
        <dbReference type="ARBA" id="ARBA00022723"/>
    </source>
</evidence>
<dbReference type="PANTHER" id="PTHR24305:SF210">
    <property type="entry name" value="CYTOCHROME P450 MONOOXYGENASE ASQL-RELATED"/>
    <property type="match status" value="1"/>
</dbReference>
<keyword evidence="7" id="KW-0812">Transmembrane</keyword>
<comment type="cofactor">
    <cofactor evidence="1 6">
        <name>heme</name>
        <dbReference type="ChEBI" id="CHEBI:30413"/>
    </cofactor>
</comment>
<organism evidence="8 9">
    <name type="scientific">Trichoderma arundinaceum</name>
    <dbReference type="NCBI Taxonomy" id="490622"/>
    <lineage>
        <taxon>Eukaryota</taxon>
        <taxon>Fungi</taxon>
        <taxon>Dikarya</taxon>
        <taxon>Ascomycota</taxon>
        <taxon>Pezizomycotina</taxon>
        <taxon>Sordariomycetes</taxon>
        <taxon>Hypocreomycetidae</taxon>
        <taxon>Hypocreales</taxon>
        <taxon>Hypocreaceae</taxon>
        <taxon>Trichoderma</taxon>
    </lineage>
</organism>
<evidence type="ECO:0000256" key="5">
    <source>
        <dbReference type="ARBA" id="ARBA00023004"/>
    </source>
</evidence>
<dbReference type="EMBL" id="PXOA01000913">
    <property type="protein sequence ID" value="RFU72246.1"/>
    <property type="molecule type" value="Genomic_DNA"/>
</dbReference>
<keyword evidence="3 6" id="KW-0349">Heme</keyword>
<keyword evidence="7" id="KW-0472">Membrane</keyword>
<protein>
    <submittedName>
        <fullName evidence="8">Cytochrome p450</fullName>
    </submittedName>
</protein>
<gene>
    <name evidence="8" type="ORF">TARUN_10016</name>
</gene>
<evidence type="ECO:0000256" key="3">
    <source>
        <dbReference type="ARBA" id="ARBA00022617"/>
    </source>
</evidence>
<dbReference type="InterPro" id="IPR036396">
    <property type="entry name" value="Cyt_P450_sf"/>
</dbReference>
<evidence type="ECO:0000256" key="2">
    <source>
        <dbReference type="ARBA" id="ARBA00010617"/>
    </source>
</evidence>
<evidence type="ECO:0000313" key="9">
    <source>
        <dbReference type="Proteomes" id="UP000266272"/>
    </source>
</evidence>
<dbReference type="Pfam" id="PF00067">
    <property type="entry name" value="p450"/>
    <property type="match status" value="1"/>
</dbReference>
<dbReference type="CDD" id="cd11058">
    <property type="entry name" value="CYP60B-like"/>
    <property type="match status" value="1"/>
</dbReference>
<dbReference type="PANTHER" id="PTHR24305">
    <property type="entry name" value="CYTOCHROME P450"/>
    <property type="match status" value="1"/>
</dbReference>
<dbReference type="Proteomes" id="UP000266272">
    <property type="component" value="Unassembled WGS sequence"/>
</dbReference>
<dbReference type="GO" id="GO:0004497">
    <property type="term" value="F:monooxygenase activity"/>
    <property type="evidence" value="ECO:0007669"/>
    <property type="project" value="InterPro"/>
</dbReference>
<dbReference type="InterPro" id="IPR002401">
    <property type="entry name" value="Cyt_P450_E_grp-I"/>
</dbReference>
<keyword evidence="4 6" id="KW-0479">Metal-binding</keyword>
<keyword evidence="5 6" id="KW-0408">Iron</keyword>
<dbReference type="InterPro" id="IPR001128">
    <property type="entry name" value="Cyt_P450"/>
</dbReference>
<sequence length="508" mass="57526">MLSSDHTQYALALWLTPVVLYVLYAWLKVITGAFFGPLSKIPGPKLWAISRLPRMYMEWQGEEAAGVAALHKKYGPVVRLAPNEVSFAGGAQAWKDIYGYRKNVGQEKHPYRSPASYWPPANGAPSMIQAIRDEDHQRLRKSLAVSFSEKSMKQMEPRVKGWARLLQTKLAERGDAAVDMVELFRCAGKAKLLEIVCRAKVFSFDRDDLQMLRNGRLSDYVHAAFSGIRTVIRLRVLSTYNSFTRWLVRDCFFQSAFVRKAAMENLRYSADRVDRRLQEPVRDPPDLWTKPLTGIDGKMSLDEYHSTAQLLMTAGTDTTAIGLSGTLYYLLTKPDCLAKVTDEVRSAFSSMDDVTYETLAQQKYLDAALQEGLRLYPPVPTGAPRVTPMPGWSIGGYWIPGGVNVHAPHYATSRLPAHFTAPESFHPERWLGDEKFQNDRLDAVQPFSYGPQNCLGQAFAMNEMRLFMAAVLLQFDLQLCEDPRAWLDQRVFSMWETKPLMCVATKRS</sequence>
<feature type="transmembrane region" description="Helical" evidence="7">
    <location>
        <begin position="12"/>
        <end position="35"/>
    </location>
</feature>
<dbReference type="GO" id="GO:0020037">
    <property type="term" value="F:heme binding"/>
    <property type="evidence" value="ECO:0007669"/>
    <property type="project" value="InterPro"/>
</dbReference>
<dbReference type="AlphaFoldDB" id="A0A395N7Z8"/>
<keyword evidence="7" id="KW-1133">Transmembrane helix</keyword>
<evidence type="ECO:0000313" key="8">
    <source>
        <dbReference type="EMBL" id="RFU72246.1"/>
    </source>
</evidence>
<dbReference type="SUPFAM" id="SSF48264">
    <property type="entry name" value="Cytochrome P450"/>
    <property type="match status" value="1"/>
</dbReference>
<dbReference type="InterPro" id="IPR050121">
    <property type="entry name" value="Cytochrome_P450_monoxygenase"/>
</dbReference>
<dbReference type="GO" id="GO:0005506">
    <property type="term" value="F:iron ion binding"/>
    <property type="evidence" value="ECO:0007669"/>
    <property type="project" value="InterPro"/>
</dbReference>
<reference evidence="8 9" key="1">
    <citation type="journal article" date="2018" name="PLoS Pathog.">
        <title>Evolution of structural diversity of trichothecenes, a family of toxins produced by plant pathogenic and entomopathogenic fungi.</title>
        <authorList>
            <person name="Proctor R.H."/>
            <person name="McCormick S.P."/>
            <person name="Kim H.S."/>
            <person name="Cardoza R.E."/>
            <person name="Stanley A.M."/>
            <person name="Lindo L."/>
            <person name="Kelly A."/>
            <person name="Brown D.W."/>
            <person name="Lee T."/>
            <person name="Vaughan M.M."/>
            <person name="Alexander N.J."/>
            <person name="Busman M."/>
            <person name="Gutierrez S."/>
        </authorList>
    </citation>
    <scope>NUCLEOTIDE SEQUENCE [LARGE SCALE GENOMIC DNA]</scope>
    <source>
        <strain evidence="8 9">IBT 40837</strain>
    </source>
</reference>
<dbReference type="OrthoDB" id="1470350at2759"/>
<keyword evidence="9" id="KW-1185">Reference proteome</keyword>
<feature type="binding site" description="axial binding residue" evidence="6">
    <location>
        <position position="454"/>
    </location>
    <ligand>
        <name>heme</name>
        <dbReference type="ChEBI" id="CHEBI:30413"/>
    </ligand>
    <ligandPart>
        <name>Fe</name>
        <dbReference type="ChEBI" id="CHEBI:18248"/>
    </ligandPart>
</feature>
<dbReference type="GO" id="GO:0016705">
    <property type="term" value="F:oxidoreductase activity, acting on paired donors, with incorporation or reduction of molecular oxygen"/>
    <property type="evidence" value="ECO:0007669"/>
    <property type="project" value="InterPro"/>
</dbReference>
<evidence type="ECO:0000256" key="7">
    <source>
        <dbReference type="SAM" id="Phobius"/>
    </source>
</evidence>
<dbReference type="Gene3D" id="1.10.630.10">
    <property type="entry name" value="Cytochrome P450"/>
    <property type="match status" value="1"/>
</dbReference>
<proteinExistence type="inferred from homology"/>
<accession>A0A395N7Z8</accession>
<comment type="similarity">
    <text evidence="2">Belongs to the cytochrome P450 family.</text>
</comment>
<name>A0A395N7Z8_TRIAR</name>